<feature type="compositionally biased region" description="Low complexity" evidence="1">
    <location>
        <begin position="134"/>
        <end position="156"/>
    </location>
</feature>
<keyword evidence="4" id="KW-1185">Reference proteome</keyword>
<dbReference type="SUPFAM" id="SSF48403">
    <property type="entry name" value="Ankyrin repeat"/>
    <property type="match status" value="1"/>
</dbReference>
<sequence length="217" mass="22337">MRRLLLASLVTVLLVPAVAAQAQMSRMRGPITPGEAGVAPKSAEPPPLPGLREQRPGAIPSDTPTASLSPNDALFDAINRGDMAAAKDAMSRGADLESRNVLGLSPIDSAVDQGRNDIAFYLLSARGTRPNLQPAPGRADAATGAAAATPLTPAQRRAADAERRRAQQAERAAARTQPVREVTRPRNSLEQSAARAPAGGGGTPRPSAGFLGFDAGG</sequence>
<keyword evidence="2" id="KW-0732">Signal</keyword>
<evidence type="ECO:0000256" key="1">
    <source>
        <dbReference type="SAM" id="MobiDB-lite"/>
    </source>
</evidence>
<name>A0ABV6JWD2_9PROT</name>
<evidence type="ECO:0000256" key="2">
    <source>
        <dbReference type="SAM" id="SignalP"/>
    </source>
</evidence>
<feature type="region of interest" description="Disordered" evidence="1">
    <location>
        <begin position="30"/>
        <end position="70"/>
    </location>
</feature>
<organism evidence="3 4">
    <name type="scientific">Roseomonas elaeocarpi</name>
    <dbReference type="NCBI Taxonomy" id="907779"/>
    <lineage>
        <taxon>Bacteria</taxon>
        <taxon>Pseudomonadati</taxon>
        <taxon>Pseudomonadota</taxon>
        <taxon>Alphaproteobacteria</taxon>
        <taxon>Acetobacterales</taxon>
        <taxon>Roseomonadaceae</taxon>
        <taxon>Roseomonas</taxon>
    </lineage>
</organism>
<dbReference type="EMBL" id="JBHLUN010000010">
    <property type="protein sequence ID" value="MFC0409637.1"/>
    <property type="molecule type" value="Genomic_DNA"/>
</dbReference>
<gene>
    <name evidence="3" type="ORF">ACFFGY_15395</name>
</gene>
<reference evidence="3 4" key="1">
    <citation type="submission" date="2024-09" db="EMBL/GenBank/DDBJ databases">
        <authorList>
            <person name="Sun Q."/>
            <person name="Mori K."/>
        </authorList>
    </citation>
    <scope>NUCLEOTIDE SEQUENCE [LARGE SCALE GENOMIC DNA]</scope>
    <source>
        <strain evidence="3 4">TBRC 5777</strain>
    </source>
</reference>
<dbReference type="Proteomes" id="UP001589865">
    <property type="component" value="Unassembled WGS sequence"/>
</dbReference>
<dbReference type="RefSeq" id="WP_377045386.1">
    <property type="nucleotide sequence ID" value="NZ_JBHLUN010000010.1"/>
</dbReference>
<dbReference type="InterPro" id="IPR036770">
    <property type="entry name" value="Ankyrin_rpt-contain_sf"/>
</dbReference>
<evidence type="ECO:0008006" key="5">
    <source>
        <dbReference type="Google" id="ProtNLM"/>
    </source>
</evidence>
<feature type="region of interest" description="Disordered" evidence="1">
    <location>
        <begin position="128"/>
        <end position="217"/>
    </location>
</feature>
<feature type="compositionally biased region" description="Basic and acidic residues" evidence="1">
    <location>
        <begin position="157"/>
        <end position="168"/>
    </location>
</feature>
<dbReference type="Gene3D" id="1.25.40.20">
    <property type="entry name" value="Ankyrin repeat-containing domain"/>
    <property type="match status" value="1"/>
</dbReference>
<feature type="chain" id="PRO_5045494749" description="Ankyrin repeat domain-containing protein" evidence="2">
    <location>
        <begin position="23"/>
        <end position="217"/>
    </location>
</feature>
<protein>
    <recommendedName>
        <fullName evidence="5">Ankyrin repeat domain-containing protein</fullName>
    </recommendedName>
</protein>
<evidence type="ECO:0000313" key="4">
    <source>
        <dbReference type="Proteomes" id="UP001589865"/>
    </source>
</evidence>
<accession>A0ABV6JWD2</accession>
<feature type="signal peptide" evidence="2">
    <location>
        <begin position="1"/>
        <end position="22"/>
    </location>
</feature>
<proteinExistence type="predicted"/>
<evidence type="ECO:0000313" key="3">
    <source>
        <dbReference type="EMBL" id="MFC0409637.1"/>
    </source>
</evidence>
<comment type="caution">
    <text evidence="3">The sequence shown here is derived from an EMBL/GenBank/DDBJ whole genome shotgun (WGS) entry which is preliminary data.</text>
</comment>